<dbReference type="SUPFAM" id="SSF46785">
    <property type="entry name" value="Winged helix' DNA-binding domain"/>
    <property type="match status" value="1"/>
</dbReference>
<sequence length="225" mass="25508">MADRVFNRINIKRLHNEVQHQIRELIDSGILKPGQTLPPERELAEQLGVSRNSLREALRVLEARGIIVTRHGVGRAVRDVQPTGSADWSLTDSIEVITINEVLDARALLEPRAAELACLRHTDEEMREILDAAKDHSSWADTIRFHNAIAAAAHHVVIEQLINHQLRLLEELRQRDRYRSDDDAHTLTSDHLQIAAAIERRDAEAARSLMQKHLQQTHDSIDGLS</sequence>
<dbReference type="Pfam" id="PF07729">
    <property type="entry name" value="FCD"/>
    <property type="match status" value="1"/>
</dbReference>
<accession>A0ABY5VSU6</accession>
<organism evidence="5 6">
    <name type="scientific">Dactylosporangium fulvum</name>
    <dbReference type="NCBI Taxonomy" id="53359"/>
    <lineage>
        <taxon>Bacteria</taxon>
        <taxon>Bacillati</taxon>
        <taxon>Actinomycetota</taxon>
        <taxon>Actinomycetes</taxon>
        <taxon>Micromonosporales</taxon>
        <taxon>Micromonosporaceae</taxon>
        <taxon>Dactylosporangium</taxon>
    </lineage>
</organism>
<dbReference type="EMBL" id="CP073720">
    <property type="protein sequence ID" value="UWP80277.1"/>
    <property type="molecule type" value="Genomic_DNA"/>
</dbReference>
<evidence type="ECO:0000256" key="2">
    <source>
        <dbReference type="ARBA" id="ARBA00023125"/>
    </source>
</evidence>
<evidence type="ECO:0000313" key="6">
    <source>
        <dbReference type="Proteomes" id="UP001059617"/>
    </source>
</evidence>
<evidence type="ECO:0000256" key="3">
    <source>
        <dbReference type="ARBA" id="ARBA00023163"/>
    </source>
</evidence>
<proteinExistence type="predicted"/>
<evidence type="ECO:0000256" key="1">
    <source>
        <dbReference type="ARBA" id="ARBA00023015"/>
    </source>
</evidence>
<dbReference type="Proteomes" id="UP001059617">
    <property type="component" value="Chromosome"/>
</dbReference>
<keyword evidence="6" id="KW-1185">Reference proteome</keyword>
<keyword evidence="3" id="KW-0804">Transcription</keyword>
<dbReference type="Pfam" id="PF00392">
    <property type="entry name" value="GntR"/>
    <property type="match status" value="1"/>
</dbReference>
<dbReference type="Gene3D" id="1.20.120.530">
    <property type="entry name" value="GntR ligand-binding domain-like"/>
    <property type="match status" value="1"/>
</dbReference>
<dbReference type="InterPro" id="IPR011711">
    <property type="entry name" value="GntR_C"/>
</dbReference>
<dbReference type="InterPro" id="IPR036390">
    <property type="entry name" value="WH_DNA-bd_sf"/>
</dbReference>
<dbReference type="Gene3D" id="1.10.10.10">
    <property type="entry name" value="Winged helix-like DNA-binding domain superfamily/Winged helix DNA-binding domain"/>
    <property type="match status" value="1"/>
</dbReference>
<reference evidence="5" key="2">
    <citation type="submission" date="2022-09" db="EMBL/GenBank/DDBJ databases">
        <title>Biosynthetic gene clusters of Dactylosporangioum fulvum.</title>
        <authorList>
            <person name="Caradec T."/>
        </authorList>
    </citation>
    <scope>NUCLEOTIDE SEQUENCE</scope>
    <source>
        <strain evidence="5">NRRL B-16292</strain>
    </source>
</reference>
<dbReference type="SMART" id="SM00895">
    <property type="entry name" value="FCD"/>
    <property type="match status" value="1"/>
</dbReference>
<evidence type="ECO:0000259" key="4">
    <source>
        <dbReference type="PROSITE" id="PS50949"/>
    </source>
</evidence>
<dbReference type="InterPro" id="IPR000524">
    <property type="entry name" value="Tscrpt_reg_HTH_GntR"/>
</dbReference>
<dbReference type="RefSeq" id="WP_259858035.1">
    <property type="nucleotide sequence ID" value="NZ_BAAAST010000007.1"/>
</dbReference>
<dbReference type="PANTHER" id="PTHR43537">
    <property type="entry name" value="TRANSCRIPTIONAL REGULATOR, GNTR FAMILY"/>
    <property type="match status" value="1"/>
</dbReference>
<dbReference type="CDD" id="cd07377">
    <property type="entry name" value="WHTH_GntR"/>
    <property type="match status" value="1"/>
</dbReference>
<name>A0ABY5VSU6_9ACTN</name>
<dbReference type="InterPro" id="IPR036388">
    <property type="entry name" value="WH-like_DNA-bd_sf"/>
</dbReference>
<dbReference type="InterPro" id="IPR008920">
    <property type="entry name" value="TF_FadR/GntR_C"/>
</dbReference>
<dbReference type="PANTHER" id="PTHR43537:SF5">
    <property type="entry name" value="UXU OPERON TRANSCRIPTIONAL REGULATOR"/>
    <property type="match status" value="1"/>
</dbReference>
<dbReference type="PRINTS" id="PR00035">
    <property type="entry name" value="HTHGNTR"/>
</dbReference>
<gene>
    <name evidence="5" type="ORF">Dfulv_34660</name>
</gene>
<keyword evidence="1" id="KW-0805">Transcription regulation</keyword>
<reference evidence="5" key="1">
    <citation type="submission" date="2021-04" db="EMBL/GenBank/DDBJ databases">
        <authorList>
            <person name="Hartkoorn R.C."/>
            <person name="Beaudoing E."/>
            <person name="Hot D."/>
        </authorList>
    </citation>
    <scope>NUCLEOTIDE SEQUENCE</scope>
    <source>
        <strain evidence="5">NRRL B-16292</strain>
    </source>
</reference>
<keyword evidence="2" id="KW-0238">DNA-binding</keyword>
<feature type="domain" description="HTH gntR-type" evidence="4">
    <location>
        <begin position="12"/>
        <end position="80"/>
    </location>
</feature>
<dbReference type="PROSITE" id="PS50949">
    <property type="entry name" value="HTH_GNTR"/>
    <property type="match status" value="1"/>
</dbReference>
<evidence type="ECO:0000313" key="5">
    <source>
        <dbReference type="EMBL" id="UWP80277.1"/>
    </source>
</evidence>
<protein>
    <submittedName>
        <fullName evidence="5">GntR family transcriptional regulator</fullName>
    </submittedName>
</protein>
<dbReference type="SUPFAM" id="SSF48008">
    <property type="entry name" value="GntR ligand-binding domain-like"/>
    <property type="match status" value="1"/>
</dbReference>
<dbReference type="SMART" id="SM00345">
    <property type="entry name" value="HTH_GNTR"/>
    <property type="match status" value="1"/>
</dbReference>